<evidence type="ECO:0000313" key="1">
    <source>
        <dbReference type="EMBL" id="KAF5317867.1"/>
    </source>
</evidence>
<organism evidence="1 2">
    <name type="scientific">Tetrapyrgos nigripes</name>
    <dbReference type="NCBI Taxonomy" id="182062"/>
    <lineage>
        <taxon>Eukaryota</taxon>
        <taxon>Fungi</taxon>
        <taxon>Dikarya</taxon>
        <taxon>Basidiomycota</taxon>
        <taxon>Agaricomycotina</taxon>
        <taxon>Agaricomycetes</taxon>
        <taxon>Agaricomycetidae</taxon>
        <taxon>Agaricales</taxon>
        <taxon>Marasmiineae</taxon>
        <taxon>Marasmiaceae</taxon>
        <taxon>Tetrapyrgos</taxon>
    </lineage>
</organism>
<dbReference type="OrthoDB" id="3051194at2759"/>
<dbReference type="SUPFAM" id="SSF52540">
    <property type="entry name" value="P-loop containing nucleoside triphosphate hydrolases"/>
    <property type="match status" value="1"/>
</dbReference>
<sequence length="222" mass="24396">MMSSILRKTLANALTSRSLVLSSRSTNVFTPVSYSRFPVARIYSAAATAVQQTESTSFNHQQFSSLKGAVSDDLVTALVDRPFNLTTMTLVQEEVLSLLPALADPYDTSKKTTRDLLLGSVHQGSRRKAVRDSGLPGDKNLRRHAELKYARETVGALIISPTRELATQIANEALRLTSCPGRPVEVRLLTGGTNKRPQMKGWMTGRQDIGGYYWSSAELHDV</sequence>
<gene>
    <name evidence="1" type="ORF">D9758_018484</name>
</gene>
<proteinExistence type="predicted"/>
<evidence type="ECO:0000313" key="2">
    <source>
        <dbReference type="Proteomes" id="UP000559256"/>
    </source>
</evidence>
<keyword evidence="2" id="KW-1185">Reference proteome</keyword>
<protein>
    <submittedName>
        <fullName evidence="1">Uncharacterized protein</fullName>
    </submittedName>
</protein>
<reference evidence="1 2" key="1">
    <citation type="journal article" date="2020" name="ISME J.">
        <title>Uncovering the hidden diversity of litter-decomposition mechanisms in mushroom-forming fungi.</title>
        <authorList>
            <person name="Floudas D."/>
            <person name="Bentzer J."/>
            <person name="Ahren D."/>
            <person name="Johansson T."/>
            <person name="Persson P."/>
            <person name="Tunlid A."/>
        </authorList>
    </citation>
    <scope>NUCLEOTIDE SEQUENCE [LARGE SCALE GENOMIC DNA]</scope>
    <source>
        <strain evidence="1 2">CBS 291.85</strain>
    </source>
</reference>
<accession>A0A8H5B796</accession>
<comment type="caution">
    <text evidence="1">The sequence shown here is derived from an EMBL/GenBank/DDBJ whole genome shotgun (WGS) entry which is preliminary data.</text>
</comment>
<dbReference type="Gene3D" id="3.40.50.300">
    <property type="entry name" value="P-loop containing nucleotide triphosphate hydrolases"/>
    <property type="match status" value="1"/>
</dbReference>
<dbReference type="AlphaFoldDB" id="A0A8H5B796"/>
<name>A0A8H5B796_9AGAR</name>
<dbReference type="EMBL" id="JAACJM010000465">
    <property type="protein sequence ID" value="KAF5317867.1"/>
    <property type="molecule type" value="Genomic_DNA"/>
</dbReference>
<dbReference type="Proteomes" id="UP000559256">
    <property type="component" value="Unassembled WGS sequence"/>
</dbReference>
<dbReference type="InterPro" id="IPR027417">
    <property type="entry name" value="P-loop_NTPase"/>
</dbReference>